<dbReference type="Pfam" id="PF00496">
    <property type="entry name" value="SBP_bac_5"/>
    <property type="match status" value="1"/>
</dbReference>
<dbReference type="RefSeq" id="WP_344971057.1">
    <property type="nucleotide sequence ID" value="NZ_BAABDD010000009.1"/>
</dbReference>
<dbReference type="Proteomes" id="UP001500908">
    <property type="component" value="Unassembled WGS sequence"/>
</dbReference>
<proteinExistence type="predicted"/>
<name>A0ABP7FTF7_9ACTN</name>
<dbReference type="EMBL" id="BAABDD010000009">
    <property type="protein sequence ID" value="GAA3743961.1"/>
    <property type="molecule type" value="Genomic_DNA"/>
</dbReference>
<evidence type="ECO:0000259" key="2">
    <source>
        <dbReference type="Pfam" id="PF00496"/>
    </source>
</evidence>
<accession>A0ABP7FTF7</accession>
<dbReference type="InterPro" id="IPR023765">
    <property type="entry name" value="SBP_5_CS"/>
</dbReference>
<dbReference type="PROSITE" id="PS51257">
    <property type="entry name" value="PROKAR_LIPOPROTEIN"/>
    <property type="match status" value="1"/>
</dbReference>
<sequence>MDPAMRVRGHRHLLKAVTATTLALTLTACDFFSLNPEGTENGSDGATGGQQAPMLAERVDSGDLPPLEERLPEEPVVVEPHDRLGTYGGEWTSAILGVGDWPWLGRTVGYENLTRWDPEWEETIPNLAKDWEYNEDATEVTFHLREGLKWSDGEPFTAEDIVFAMNDIISNPEVSPDAANDPGQAEKIDELTVKLIFPEPSALWTQWDLLNFQVVNKPAHYLKEFHADYNPDAPALAEEEGFDSWIDMLNHKVGVTVGDTSLYWQNPDIPTMYPWVVEEPLADSGQMILERNPYYWKVDPEGRQLPYIDRVVFDVVQDEEVMLTQALNGDINMHSRHFNTLANRSVLADNRERGNYDFFELQPGEMNTNIISLNLTHQDETMREIFRDKDFRIALSHAINRQEIIDVVYKEQGEPWQAAPRRDAPFYNEELAKQYTEYDVERANELLDEAGYDERNSDGVRLGPDGEPISFSLAVPGGFRPDIVDSMEMVIGYWSEVGIEARLETEERSLFYERKQNNAHDANVWSGDNGLKGALFDPRWYVPLHNGESNFAIPWAEWYVSDGESELSQRPPEAPRRQMELYDELLASPDPQRQNELMSQILDIAQEQFYVMGISLSPPSYGIVANNFHNVPESMYAAAVYNNPGPTNPEQYFIE</sequence>
<dbReference type="PROSITE" id="PS01040">
    <property type="entry name" value="SBP_BACTERIAL_5"/>
    <property type="match status" value="1"/>
</dbReference>
<dbReference type="SUPFAM" id="SSF53850">
    <property type="entry name" value="Periplasmic binding protein-like II"/>
    <property type="match status" value="1"/>
</dbReference>
<dbReference type="InterPro" id="IPR000914">
    <property type="entry name" value="SBP_5_dom"/>
</dbReference>
<dbReference type="PANTHER" id="PTHR30290:SF62">
    <property type="entry name" value="OLIGOPEPTIDE ABC TRANSPORTER, PERIPLASMIC OLIGOPEPTIDE-BINDING PROTEIN"/>
    <property type="match status" value="1"/>
</dbReference>
<organism evidence="3 4">
    <name type="scientific">Salinactinospora qingdaonensis</name>
    <dbReference type="NCBI Taxonomy" id="702744"/>
    <lineage>
        <taxon>Bacteria</taxon>
        <taxon>Bacillati</taxon>
        <taxon>Actinomycetota</taxon>
        <taxon>Actinomycetes</taxon>
        <taxon>Streptosporangiales</taxon>
        <taxon>Nocardiopsidaceae</taxon>
        <taxon>Salinactinospora</taxon>
    </lineage>
</organism>
<gene>
    <name evidence="3" type="ORF">GCM10022402_24580</name>
</gene>
<protein>
    <submittedName>
        <fullName evidence="3">ABC transporter substrate-binding protein</fullName>
    </submittedName>
</protein>
<comment type="subcellular location">
    <subcellularLocation>
        <location evidence="1">Cell membrane</location>
        <topology evidence="1">Lipid-anchor</topology>
    </subcellularLocation>
</comment>
<evidence type="ECO:0000313" key="3">
    <source>
        <dbReference type="EMBL" id="GAA3743961.1"/>
    </source>
</evidence>
<evidence type="ECO:0000313" key="4">
    <source>
        <dbReference type="Proteomes" id="UP001500908"/>
    </source>
</evidence>
<dbReference type="InterPro" id="IPR039424">
    <property type="entry name" value="SBP_5"/>
</dbReference>
<feature type="domain" description="Solute-binding protein family 5" evidence="2">
    <location>
        <begin position="123"/>
        <end position="526"/>
    </location>
</feature>
<dbReference type="Gene3D" id="3.10.105.10">
    <property type="entry name" value="Dipeptide-binding Protein, Domain 3"/>
    <property type="match status" value="1"/>
</dbReference>
<dbReference type="Gene3D" id="3.40.190.10">
    <property type="entry name" value="Periplasmic binding protein-like II"/>
    <property type="match status" value="1"/>
</dbReference>
<dbReference type="CDD" id="cd08500">
    <property type="entry name" value="PBP2_NikA_DppA_OppA_like_4"/>
    <property type="match status" value="1"/>
</dbReference>
<reference evidence="4" key="1">
    <citation type="journal article" date="2019" name="Int. J. Syst. Evol. Microbiol.">
        <title>The Global Catalogue of Microorganisms (GCM) 10K type strain sequencing project: providing services to taxonomists for standard genome sequencing and annotation.</title>
        <authorList>
            <consortium name="The Broad Institute Genomics Platform"/>
            <consortium name="The Broad Institute Genome Sequencing Center for Infectious Disease"/>
            <person name="Wu L."/>
            <person name="Ma J."/>
        </authorList>
    </citation>
    <scope>NUCLEOTIDE SEQUENCE [LARGE SCALE GENOMIC DNA]</scope>
    <source>
        <strain evidence="4">JCM 17137</strain>
    </source>
</reference>
<evidence type="ECO:0000256" key="1">
    <source>
        <dbReference type="ARBA" id="ARBA00004193"/>
    </source>
</evidence>
<comment type="caution">
    <text evidence="3">The sequence shown here is derived from an EMBL/GenBank/DDBJ whole genome shotgun (WGS) entry which is preliminary data.</text>
</comment>
<keyword evidence="4" id="KW-1185">Reference proteome</keyword>
<dbReference type="PANTHER" id="PTHR30290">
    <property type="entry name" value="PERIPLASMIC BINDING COMPONENT OF ABC TRANSPORTER"/>
    <property type="match status" value="1"/>
</dbReference>